<feature type="compositionally biased region" description="Polar residues" evidence="1">
    <location>
        <begin position="138"/>
        <end position="151"/>
    </location>
</feature>
<sequence>MAGSTPQSPDHLGIDTYFSPSVTPGYVSAEEDHFSDATEGMRDESFDDTPSTPVRAPLHPEDEGELPTPTKLSPCAIRLNTPGNSPTRAVGTKAEVAVQKEDNSLQLSYDDDLGNVSMISDTRPEPKGGEGEDGGNSIGQTTQQEQNIQTKVDQEAEAMIKGKNGQAVKDGGKRATIASTDSEEEAVKEEAGGFGDCFGDEFCQSEATKDNEDGFAGDFGDDFDDFGEAVEGDDGFDDFEGFEGGCSPGFPEPATPVPPPPPEVPVLPVPVIDFDSFNSGEDAQSTICDIVSKLYPIDETGPPIKPLQRTRTGMFLTERSESLWNQLVATPPLQPPDWKRSRIRRLFLVSLGVPVDLDEILPASKQKKLILPSTRALPAHLTSSTPPSRRSSIDSASGVSRLDRSKSRNRAATGSRAPSSHRASRADKNPPMPEFDEFAARILCTTSDLVLAGMREKDLREHIKTLQELTNTASELLTWWLKKRDGAMGDKETFETVIESLVGYARKTRTGAR</sequence>
<accession>A0A3N4LQZ4</accession>
<evidence type="ECO:0000313" key="2">
    <source>
        <dbReference type="EMBL" id="RPB25260.1"/>
    </source>
</evidence>
<gene>
    <name evidence="2" type="ORF">L211DRAFT_867256</name>
</gene>
<protein>
    <submittedName>
        <fullName evidence="2">Uncharacterized protein</fullName>
    </submittedName>
</protein>
<evidence type="ECO:0000313" key="3">
    <source>
        <dbReference type="Proteomes" id="UP000267821"/>
    </source>
</evidence>
<dbReference type="PANTHER" id="PTHR38698:SF1">
    <property type="entry name" value="FUNGAL PROTEIN"/>
    <property type="match status" value="1"/>
</dbReference>
<reference evidence="2 3" key="1">
    <citation type="journal article" date="2018" name="Nat. Ecol. Evol.">
        <title>Pezizomycetes genomes reveal the molecular basis of ectomycorrhizal truffle lifestyle.</title>
        <authorList>
            <person name="Murat C."/>
            <person name="Payen T."/>
            <person name="Noel B."/>
            <person name="Kuo A."/>
            <person name="Morin E."/>
            <person name="Chen J."/>
            <person name="Kohler A."/>
            <person name="Krizsan K."/>
            <person name="Balestrini R."/>
            <person name="Da Silva C."/>
            <person name="Montanini B."/>
            <person name="Hainaut M."/>
            <person name="Levati E."/>
            <person name="Barry K.W."/>
            <person name="Belfiori B."/>
            <person name="Cichocki N."/>
            <person name="Clum A."/>
            <person name="Dockter R.B."/>
            <person name="Fauchery L."/>
            <person name="Guy J."/>
            <person name="Iotti M."/>
            <person name="Le Tacon F."/>
            <person name="Lindquist E.A."/>
            <person name="Lipzen A."/>
            <person name="Malagnac F."/>
            <person name="Mello A."/>
            <person name="Molinier V."/>
            <person name="Miyauchi S."/>
            <person name="Poulain J."/>
            <person name="Riccioni C."/>
            <person name="Rubini A."/>
            <person name="Sitrit Y."/>
            <person name="Splivallo R."/>
            <person name="Traeger S."/>
            <person name="Wang M."/>
            <person name="Zifcakova L."/>
            <person name="Wipf D."/>
            <person name="Zambonelli A."/>
            <person name="Paolocci F."/>
            <person name="Nowrousian M."/>
            <person name="Ottonello S."/>
            <person name="Baldrian P."/>
            <person name="Spatafora J.W."/>
            <person name="Henrissat B."/>
            <person name="Nagy L.G."/>
            <person name="Aury J.M."/>
            <person name="Wincker P."/>
            <person name="Grigoriev I.V."/>
            <person name="Bonfante P."/>
            <person name="Martin F.M."/>
        </authorList>
    </citation>
    <scope>NUCLEOTIDE SEQUENCE [LARGE SCALE GENOMIC DNA]</scope>
    <source>
        <strain evidence="2 3">ATCC MYA-4762</strain>
    </source>
</reference>
<organism evidence="2 3">
    <name type="scientific">Terfezia boudieri ATCC MYA-4762</name>
    <dbReference type="NCBI Taxonomy" id="1051890"/>
    <lineage>
        <taxon>Eukaryota</taxon>
        <taxon>Fungi</taxon>
        <taxon>Dikarya</taxon>
        <taxon>Ascomycota</taxon>
        <taxon>Pezizomycotina</taxon>
        <taxon>Pezizomycetes</taxon>
        <taxon>Pezizales</taxon>
        <taxon>Pezizaceae</taxon>
        <taxon>Terfezia</taxon>
    </lineage>
</organism>
<evidence type="ECO:0000256" key="1">
    <source>
        <dbReference type="SAM" id="MobiDB-lite"/>
    </source>
</evidence>
<dbReference type="PANTHER" id="PTHR38698">
    <property type="entry name" value="EXPRESSED PROTEIN"/>
    <property type="match status" value="1"/>
</dbReference>
<dbReference type="STRING" id="1051890.A0A3N4LQZ4"/>
<dbReference type="Pfam" id="PF17104">
    <property type="entry name" value="YBL010C_LAA2"/>
    <property type="match status" value="1"/>
</dbReference>
<dbReference type="InParanoid" id="A0A3N4LQZ4"/>
<name>A0A3N4LQZ4_9PEZI</name>
<proteinExistence type="predicted"/>
<dbReference type="OrthoDB" id="5378975at2759"/>
<dbReference type="Proteomes" id="UP000267821">
    <property type="component" value="Unassembled WGS sequence"/>
</dbReference>
<feature type="compositionally biased region" description="Basic and acidic residues" evidence="1">
    <location>
        <begin position="30"/>
        <end position="44"/>
    </location>
</feature>
<dbReference type="EMBL" id="ML121538">
    <property type="protein sequence ID" value="RPB25260.1"/>
    <property type="molecule type" value="Genomic_DNA"/>
</dbReference>
<dbReference type="AlphaFoldDB" id="A0A3N4LQZ4"/>
<keyword evidence="3" id="KW-1185">Reference proteome</keyword>
<dbReference type="InterPro" id="IPR031355">
    <property type="entry name" value="YBL010C/LAA2-like"/>
</dbReference>
<feature type="region of interest" description="Disordered" evidence="1">
    <location>
        <begin position="1"/>
        <end position="190"/>
    </location>
</feature>
<feature type="region of interest" description="Disordered" evidence="1">
    <location>
        <begin position="378"/>
        <end position="431"/>
    </location>
</feature>